<protein>
    <submittedName>
        <fullName evidence="2">Uncharacterized protein</fullName>
    </submittedName>
</protein>
<evidence type="ECO:0000256" key="1">
    <source>
        <dbReference type="SAM" id="MobiDB-lite"/>
    </source>
</evidence>
<dbReference type="EMBL" id="KB644414">
    <property type="protein sequence ID" value="EPS31884.1"/>
    <property type="molecule type" value="Genomic_DNA"/>
</dbReference>
<feature type="region of interest" description="Disordered" evidence="1">
    <location>
        <begin position="1"/>
        <end position="51"/>
    </location>
</feature>
<dbReference type="Proteomes" id="UP000019376">
    <property type="component" value="Unassembled WGS sequence"/>
</dbReference>
<gene>
    <name evidence="2" type="ORF">PDE_06842</name>
</gene>
<keyword evidence="3" id="KW-1185">Reference proteome</keyword>
<dbReference type="HOGENOM" id="CLU_2868399_0_0_1"/>
<name>S7ZNH4_PENO1</name>
<organism evidence="2 3">
    <name type="scientific">Penicillium oxalicum (strain 114-2 / CGMCC 5302)</name>
    <name type="common">Penicillium decumbens</name>
    <dbReference type="NCBI Taxonomy" id="933388"/>
    <lineage>
        <taxon>Eukaryota</taxon>
        <taxon>Fungi</taxon>
        <taxon>Dikarya</taxon>
        <taxon>Ascomycota</taxon>
        <taxon>Pezizomycotina</taxon>
        <taxon>Eurotiomycetes</taxon>
        <taxon>Eurotiomycetidae</taxon>
        <taxon>Eurotiales</taxon>
        <taxon>Aspergillaceae</taxon>
        <taxon>Penicillium</taxon>
    </lineage>
</organism>
<accession>S7ZNH4</accession>
<sequence>MWRTRGERDDRMVGQKLWSSDPWEQNSKSRCDRRDGGDGNDPERAKEGLVTKGKEQIITATEVF</sequence>
<feature type="compositionally biased region" description="Basic and acidic residues" evidence="1">
    <location>
        <begin position="27"/>
        <end position="51"/>
    </location>
</feature>
<proteinExistence type="predicted"/>
<feature type="compositionally biased region" description="Basic and acidic residues" evidence="1">
    <location>
        <begin position="1"/>
        <end position="13"/>
    </location>
</feature>
<reference evidence="2 3" key="1">
    <citation type="journal article" date="2013" name="PLoS ONE">
        <title>Genomic and secretomic analyses reveal unique features of the lignocellulolytic enzyme system of Penicillium decumbens.</title>
        <authorList>
            <person name="Liu G."/>
            <person name="Zhang L."/>
            <person name="Wei X."/>
            <person name="Zou G."/>
            <person name="Qin Y."/>
            <person name="Ma L."/>
            <person name="Li J."/>
            <person name="Zheng H."/>
            <person name="Wang S."/>
            <person name="Wang C."/>
            <person name="Xun L."/>
            <person name="Zhao G.-P."/>
            <person name="Zhou Z."/>
            <person name="Qu Y."/>
        </authorList>
    </citation>
    <scope>NUCLEOTIDE SEQUENCE [LARGE SCALE GENOMIC DNA]</scope>
    <source>
        <strain evidence="3">114-2 / CGMCC 5302</strain>
    </source>
</reference>
<evidence type="ECO:0000313" key="3">
    <source>
        <dbReference type="Proteomes" id="UP000019376"/>
    </source>
</evidence>
<evidence type="ECO:0000313" key="2">
    <source>
        <dbReference type="EMBL" id="EPS31884.1"/>
    </source>
</evidence>
<dbReference type="AlphaFoldDB" id="S7ZNH4"/>